<dbReference type="AlphaFoldDB" id="A0A066XX19"/>
<evidence type="ECO:0008006" key="4">
    <source>
        <dbReference type="Google" id="ProtNLM"/>
    </source>
</evidence>
<dbReference type="InterPro" id="IPR027417">
    <property type="entry name" value="P-loop_NTPase"/>
</dbReference>
<dbReference type="STRING" id="1173701.A0A066XX19"/>
<organism evidence="2 3">
    <name type="scientific">Colletotrichum sublineola</name>
    <name type="common">Sorghum anthracnose fungus</name>
    <dbReference type="NCBI Taxonomy" id="1173701"/>
    <lineage>
        <taxon>Eukaryota</taxon>
        <taxon>Fungi</taxon>
        <taxon>Dikarya</taxon>
        <taxon>Ascomycota</taxon>
        <taxon>Pezizomycotina</taxon>
        <taxon>Sordariomycetes</taxon>
        <taxon>Hypocreomycetidae</taxon>
        <taxon>Glomerellales</taxon>
        <taxon>Glomerellaceae</taxon>
        <taxon>Colletotrichum</taxon>
        <taxon>Colletotrichum graminicola species complex</taxon>
    </lineage>
</organism>
<name>A0A066XX19_COLSU</name>
<protein>
    <recommendedName>
        <fullName evidence="4">SNF2 N-terminal domain-containing protein</fullName>
    </recommendedName>
</protein>
<dbReference type="SUPFAM" id="SSF52540">
    <property type="entry name" value="P-loop containing nucleoside triphosphate hydrolases"/>
    <property type="match status" value="1"/>
</dbReference>
<dbReference type="OrthoDB" id="4811426at2759"/>
<sequence length="182" mass="19460">MIPQRDEDNSDVGGPDSDGPLPPGPGDDGSDDVILVKAQPVPRGEVVQPSGAEPVSGGACHREKPATDRVGKLVEMTDDEATWPATCAYFGHNPDERDGTIDHGVVLPGTKRKLRPVQMQDVYRTLKLATAKTTTDRGALLAHEMGVGKTMIYQAIIAVRRLAILSDQHARDHPEEHASATG</sequence>
<evidence type="ECO:0000256" key="1">
    <source>
        <dbReference type="SAM" id="MobiDB-lite"/>
    </source>
</evidence>
<evidence type="ECO:0000313" key="3">
    <source>
        <dbReference type="Proteomes" id="UP000027238"/>
    </source>
</evidence>
<accession>A0A066XX19</accession>
<feature type="region of interest" description="Disordered" evidence="1">
    <location>
        <begin position="1"/>
        <end position="69"/>
    </location>
</feature>
<gene>
    <name evidence="2" type="ORF">CSUB01_12626</name>
</gene>
<dbReference type="Gene3D" id="3.40.50.10810">
    <property type="entry name" value="Tandem AAA-ATPase domain"/>
    <property type="match status" value="1"/>
</dbReference>
<reference evidence="3" key="1">
    <citation type="journal article" date="2014" name="Genome Announc.">
        <title>Draft genome sequence of Colletotrichum sublineola, a destructive pathogen of cultivated sorghum.</title>
        <authorList>
            <person name="Baroncelli R."/>
            <person name="Sanz-Martin J.M."/>
            <person name="Rech G.E."/>
            <person name="Sukno S.A."/>
            <person name="Thon M.R."/>
        </authorList>
    </citation>
    <scope>NUCLEOTIDE SEQUENCE [LARGE SCALE GENOMIC DNA]</scope>
    <source>
        <strain evidence="3">TX430BB</strain>
    </source>
</reference>
<dbReference type="InterPro" id="IPR038718">
    <property type="entry name" value="SNF2-like_sf"/>
</dbReference>
<evidence type="ECO:0000313" key="2">
    <source>
        <dbReference type="EMBL" id="KDN70515.1"/>
    </source>
</evidence>
<feature type="non-terminal residue" evidence="2">
    <location>
        <position position="182"/>
    </location>
</feature>
<comment type="caution">
    <text evidence="2">The sequence shown here is derived from an EMBL/GenBank/DDBJ whole genome shotgun (WGS) entry which is preliminary data.</text>
</comment>
<dbReference type="Proteomes" id="UP000027238">
    <property type="component" value="Unassembled WGS sequence"/>
</dbReference>
<dbReference type="EMBL" id="JMSE01000335">
    <property type="protein sequence ID" value="KDN70515.1"/>
    <property type="molecule type" value="Genomic_DNA"/>
</dbReference>
<proteinExistence type="predicted"/>
<dbReference type="HOGENOM" id="CLU_1485406_0_0_1"/>
<dbReference type="eggNOG" id="ENOG502SZVV">
    <property type="taxonomic scope" value="Eukaryota"/>
</dbReference>
<feature type="compositionally biased region" description="Basic and acidic residues" evidence="1">
    <location>
        <begin position="60"/>
        <end position="69"/>
    </location>
</feature>
<keyword evidence="3" id="KW-1185">Reference proteome</keyword>